<accession>A0A645HE92</accession>
<proteinExistence type="predicted"/>
<protein>
    <submittedName>
        <fullName evidence="1">Uncharacterized protein</fullName>
    </submittedName>
</protein>
<organism evidence="1">
    <name type="scientific">bioreactor metagenome</name>
    <dbReference type="NCBI Taxonomy" id="1076179"/>
    <lineage>
        <taxon>unclassified sequences</taxon>
        <taxon>metagenomes</taxon>
        <taxon>ecological metagenomes</taxon>
    </lineage>
</organism>
<evidence type="ECO:0000313" key="1">
    <source>
        <dbReference type="EMBL" id="MPN36846.1"/>
    </source>
</evidence>
<comment type="caution">
    <text evidence="1">The sequence shown here is derived from an EMBL/GenBank/DDBJ whole genome shotgun (WGS) entry which is preliminary data.</text>
</comment>
<name>A0A645HE92_9ZZZZ</name>
<sequence>MRINRNVRPCRDFCRNSLDIAIRSDIRQYRADHGGTERRNTGRLSSCAFAHLRIDTAQIDGLQTLHPRGPFVADGFAGQIELYRLRIGAGQKRHGVSAGRIHPAADADNRINIFPQRNEVAQLKSGGLVGYHFIMGLTQRPAGNQRQPVAFVHRPCQSLNSQS</sequence>
<dbReference type="EMBL" id="VSSQ01091217">
    <property type="protein sequence ID" value="MPN36846.1"/>
    <property type="molecule type" value="Genomic_DNA"/>
</dbReference>
<dbReference type="AlphaFoldDB" id="A0A645HE92"/>
<gene>
    <name evidence="1" type="ORF">SDC9_184358</name>
</gene>
<reference evidence="1" key="1">
    <citation type="submission" date="2019-08" db="EMBL/GenBank/DDBJ databases">
        <authorList>
            <person name="Kucharzyk K."/>
            <person name="Murdoch R.W."/>
            <person name="Higgins S."/>
            <person name="Loffler F."/>
        </authorList>
    </citation>
    <scope>NUCLEOTIDE SEQUENCE</scope>
</reference>